<dbReference type="SUPFAM" id="SSF75304">
    <property type="entry name" value="Amidase signature (AS) enzymes"/>
    <property type="match status" value="2"/>
</dbReference>
<dbReference type="GO" id="GO:0003824">
    <property type="term" value="F:catalytic activity"/>
    <property type="evidence" value="ECO:0007669"/>
    <property type="project" value="InterPro"/>
</dbReference>
<dbReference type="STRING" id="457427.SSOG_09084"/>
<keyword evidence="3" id="KW-1185">Reference proteome</keyword>
<dbReference type="Gene3D" id="3.90.1300.10">
    <property type="entry name" value="Amidase signature (AS) domain"/>
    <property type="match status" value="2"/>
</dbReference>
<dbReference type="PANTHER" id="PTHR11895">
    <property type="entry name" value="TRANSAMIDASE"/>
    <property type="match status" value="1"/>
</dbReference>
<proteinExistence type="inferred from homology"/>
<dbReference type="Proteomes" id="UP000003963">
    <property type="component" value="Unassembled WGS sequence"/>
</dbReference>
<dbReference type="OrthoDB" id="182039at2"/>
<evidence type="ECO:0000313" key="3">
    <source>
        <dbReference type="Proteomes" id="UP000003963"/>
    </source>
</evidence>
<dbReference type="HOGENOM" id="CLU_1531708_0_0_11"/>
<name>D9WL95_9ACTN</name>
<organism evidence="2 3">
    <name type="scientific">Streptomyces himastatinicus ATCC 53653</name>
    <dbReference type="NCBI Taxonomy" id="457427"/>
    <lineage>
        <taxon>Bacteria</taxon>
        <taxon>Bacillati</taxon>
        <taxon>Actinomycetota</taxon>
        <taxon>Actinomycetes</taxon>
        <taxon>Kitasatosporales</taxon>
        <taxon>Streptomycetaceae</taxon>
        <taxon>Streptomyces</taxon>
        <taxon>Streptomyces violaceusniger group</taxon>
    </lineage>
</organism>
<dbReference type="PANTHER" id="PTHR11895:SF7">
    <property type="entry name" value="GLUTAMYL-TRNA(GLN) AMIDOTRANSFERASE SUBUNIT A, MITOCHONDRIAL"/>
    <property type="match status" value="1"/>
</dbReference>
<accession>D9WL95</accession>
<protein>
    <submittedName>
        <fullName evidence="2">Uncharacterized protein</fullName>
    </submittedName>
</protein>
<dbReference type="InterPro" id="IPR000120">
    <property type="entry name" value="Amidase"/>
</dbReference>
<evidence type="ECO:0000313" key="2">
    <source>
        <dbReference type="EMBL" id="EFL29370.1"/>
    </source>
</evidence>
<evidence type="ECO:0000256" key="1">
    <source>
        <dbReference type="ARBA" id="ARBA00009199"/>
    </source>
</evidence>
<sequence length="175" mass="18407">MEDLALTTATVLTALIRSRSVSPTEVVPASLERIERLDPAVNAVVSVFVEAGLLITPVNAVTGVRNGPTGNTVGPRQVEDEEVDAYAGWSLTIPCTVMGGPAATVPAGRATNRVPMGMQIAAQRHSDSTVVHAAAALEAQSPWHDDYRRVWHPLAATGRSAGALSTVTRKGFDRS</sequence>
<gene>
    <name evidence="2" type="ORF">SSOG_09084</name>
</gene>
<dbReference type="EMBL" id="GG657754">
    <property type="protein sequence ID" value="EFL29370.1"/>
    <property type="molecule type" value="Genomic_DNA"/>
</dbReference>
<dbReference type="AlphaFoldDB" id="D9WL95"/>
<dbReference type="InterPro" id="IPR036928">
    <property type="entry name" value="AS_sf"/>
</dbReference>
<reference evidence="2 3" key="1">
    <citation type="submission" date="2009-02" db="EMBL/GenBank/DDBJ databases">
        <title>Annotation of Streptomyces hygroscopicus strain ATCC 53653.</title>
        <authorList>
            <consortium name="The Broad Institute Genome Sequencing Platform"/>
            <consortium name="Broad Institute Microbial Sequencing Center"/>
            <person name="Fischbach M."/>
            <person name="Godfrey P."/>
            <person name="Ward D."/>
            <person name="Young S."/>
            <person name="Zeng Q."/>
            <person name="Koehrsen M."/>
            <person name="Alvarado L."/>
            <person name="Berlin A.M."/>
            <person name="Bochicchio J."/>
            <person name="Borenstein D."/>
            <person name="Chapman S.B."/>
            <person name="Chen Z."/>
            <person name="Engels R."/>
            <person name="Freedman E."/>
            <person name="Gellesch M."/>
            <person name="Goldberg J."/>
            <person name="Griggs A."/>
            <person name="Gujja S."/>
            <person name="Heilman E.R."/>
            <person name="Heiman D.I."/>
            <person name="Hepburn T.A."/>
            <person name="Howarth C."/>
            <person name="Jen D."/>
            <person name="Larson L."/>
            <person name="Lewis B."/>
            <person name="Mehta T."/>
            <person name="Park D."/>
            <person name="Pearson M."/>
            <person name="Richards J."/>
            <person name="Roberts A."/>
            <person name="Saif S."/>
            <person name="Shea T.D."/>
            <person name="Shenoy N."/>
            <person name="Sisk P."/>
            <person name="Stolte C."/>
            <person name="Sykes S.N."/>
            <person name="Thomson T."/>
            <person name="Walk T."/>
            <person name="White J."/>
            <person name="Yandava C."/>
            <person name="Straight P."/>
            <person name="Clardy J."/>
            <person name="Hung D."/>
            <person name="Kolter R."/>
            <person name="Mekalanos J."/>
            <person name="Walker S."/>
            <person name="Walsh C.T."/>
            <person name="Wieland-Brown L.C."/>
            <person name="Haas B."/>
            <person name="Nusbaum C."/>
            <person name="Birren B."/>
        </authorList>
    </citation>
    <scope>NUCLEOTIDE SEQUENCE [LARGE SCALE GENOMIC DNA]</scope>
    <source>
        <strain evidence="2 3">ATCC 53653</strain>
    </source>
</reference>
<comment type="similarity">
    <text evidence="1">Belongs to the amidase family.</text>
</comment>